<feature type="region of interest" description="Disordered" evidence="1">
    <location>
        <begin position="1"/>
        <end position="34"/>
    </location>
</feature>
<protein>
    <submittedName>
        <fullName evidence="2">Uncharacterized protein</fullName>
    </submittedName>
</protein>
<gene>
    <name evidence="2" type="ORF">HMPREF9446_03152</name>
</gene>
<dbReference type="Proteomes" id="UP000003416">
    <property type="component" value="Unassembled WGS sequence"/>
</dbReference>
<accession>F3PWL6</accession>
<evidence type="ECO:0000256" key="1">
    <source>
        <dbReference type="SAM" id="MobiDB-lite"/>
    </source>
</evidence>
<organism evidence="2 3">
    <name type="scientific">Bacteroides fluxus YIT 12057</name>
    <dbReference type="NCBI Taxonomy" id="763034"/>
    <lineage>
        <taxon>Bacteria</taxon>
        <taxon>Pseudomonadati</taxon>
        <taxon>Bacteroidota</taxon>
        <taxon>Bacteroidia</taxon>
        <taxon>Bacteroidales</taxon>
        <taxon>Bacteroidaceae</taxon>
        <taxon>Bacteroides</taxon>
    </lineage>
</organism>
<sequence length="74" mass="8262">MKEQKNEELAEKTSNCLSKANKVSDNEHPDTLSTRTVSTGYIYGTEIGYNAAIQVLQKKTLQCATFGERFTSNE</sequence>
<evidence type="ECO:0000313" key="2">
    <source>
        <dbReference type="EMBL" id="EGF51945.1"/>
    </source>
</evidence>
<dbReference type="HOGENOM" id="CLU_2679973_0_0_10"/>
<dbReference type="EMBL" id="AFBN01000096">
    <property type="protein sequence ID" value="EGF51945.1"/>
    <property type="molecule type" value="Genomic_DNA"/>
</dbReference>
<keyword evidence="3" id="KW-1185">Reference proteome</keyword>
<reference evidence="2 3" key="1">
    <citation type="submission" date="2011-02" db="EMBL/GenBank/DDBJ databases">
        <authorList>
            <person name="Weinstock G."/>
            <person name="Sodergren E."/>
            <person name="Clifton S."/>
            <person name="Fulton L."/>
            <person name="Fulton B."/>
            <person name="Courtney L."/>
            <person name="Fronick C."/>
            <person name="Harrison M."/>
            <person name="Strong C."/>
            <person name="Farmer C."/>
            <person name="Delahaunty K."/>
            <person name="Markovic C."/>
            <person name="Hall O."/>
            <person name="Minx P."/>
            <person name="Tomlinson C."/>
            <person name="Mitreva M."/>
            <person name="Hou S."/>
            <person name="Chen J."/>
            <person name="Wollam A."/>
            <person name="Pepin K.H."/>
            <person name="Johnson M."/>
            <person name="Bhonagiri V."/>
            <person name="Zhang X."/>
            <person name="Suruliraj S."/>
            <person name="Warren W."/>
            <person name="Chinwalla A."/>
            <person name="Mardis E.R."/>
            <person name="Wilson R.K."/>
        </authorList>
    </citation>
    <scope>NUCLEOTIDE SEQUENCE [LARGE SCALE GENOMIC DNA]</scope>
    <source>
        <strain evidence="2 3">YIT 12057</strain>
    </source>
</reference>
<feature type="compositionally biased region" description="Polar residues" evidence="1">
    <location>
        <begin position="12"/>
        <end position="21"/>
    </location>
</feature>
<evidence type="ECO:0000313" key="3">
    <source>
        <dbReference type="Proteomes" id="UP000003416"/>
    </source>
</evidence>
<dbReference type="AlphaFoldDB" id="F3PWL6"/>
<name>F3PWL6_9BACE</name>
<dbReference type="STRING" id="763034.HMPREF9446_03152"/>
<comment type="caution">
    <text evidence="2">The sequence shown here is derived from an EMBL/GenBank/DDBJ whole genome shotgun (WGS) entry which is preliminary data.</text>
</comment>
<feature type="compositionally biased region" description="Basic and acidic residues" evidence="1">
    <location>
        <begin position="1"/>
        <end position="11"/>
    </location>
</feature>
<proteinExistence type="predicted"/>